<evidence type="ECO:0000256" key="1">
    <source>
        <dbReference type="SAM" id="SignalP"/>
    </source>
</evidence>
<evidence type="ECO:0000313" key="3">
    <source>
        <dbReference type="Proteomes" id="UP001055219"/>
    </source>
</evidence>
<name>A0A9P9Y6G7_9HYPO</name>
<keyword evidence="3" id="KW-1185">Reference proteome</keyword>
<accession>A0A9P9Y6G7</accession>
<dbReference type="EMBL" id="JAGIXG020000006">
    <property type="protein sequence ID" value="KAI6783953.1"/>
    <property type="molecule type" value="Genomic_DNA"/>
</dbReference>
<sequence>MKFTALTTLFAAGLTSAAPAPNATPSPSTTTDVKAFGLMSLRSASPIHFGTVSASKSNLLINLPEEAQDATCDANVTNNGATFSLRDGALFLYNKDTDEEQQVWVDRSGMGQGNVGYLSGGQGFPRNAELTGWTSTDKGDYSYLNFNGAGLIACPAIPEGSWSIWVNAGVTNPGGSEGCLGFNAMVLPTEEPVSCTYS</sequence>
<dbReference type="Proteomes" id="UP001055219">
    <property type="component" value="Unassembled WGS sequence"/>
</dbReference>
<feature type="chain" id="PRO_5040213107" description="Cell wall protein PhiA" evidence="1">
    <location>
        <begin position="18"/>
        <end position="198"/>
    </location>
</feature>
<protein>
    <recommendedName>
        <fullName evidence="4">Cell wall protein PhiA</fullName>
    </recommendedName>
</protein>
<comment type="caution">
    <text evidence="2">The sequence shown here is derived from an EMBL/GenBank/DDBJ whole genome shotgun (WGS) entry which is preliminary data.</text>
</comment>
<dbReference type="OrthoDB" id="4093325at2759"/>
<feature type="signal peptide" evidence="1">
    <location>
        <begin position="1"/>
        <end position="17"/>
    </location>
</feature>
<reference evidence="2" key="2">
    <citation type="submission" date="2022-07" db="EMBL/GenBank/DDBJ databases">
        <authorList>
            <person name="Goncalves M.F.M."/>
            <person name="Hilario S."/>
            <person name="Van De Peer Y."/>
            <person name="Esteves A.C."/>
            <person name="Alves A."/>
        </authorList>
    </citation>
    <scope>NUCLEOTIDE SEQUENCE</scope>
    <source>
        <strain evidence="2">MUM 19.33</strain>
    </source>
</reference>
<gene>
    <name evidence="2" type="ORF">J7T54_001829</name>
</gene>
<evidence type="ECO:0008006" key="4">
    <source>
        <dbReference type="Google" id="ProtNLM"/>
    </source>
</evidence>
<proteinExistence type="predicted"/>
<reference evidence="2" key="1">
    <citation type="journal article" date="2021" name="J Fungi (Basel)">
        <title>Genomic and Metabolomic Analyses of the Marine Fungus Emericellopsis cladophorae: Insights into Saltwater Adaptability Mechanisms and Its Biosynthetic Potential.</title>
        <authorList>
            <person name="Goncalves M.F.M."/>
            <person name="Hilario S."/>
            <person name="Van de Peer Y."/>
            <person name="Esteves A.C."/>
            <person name="Alves A."/>
        </authorList>
    </citation>
    <scope>NUCLEOTIDE SEQUENCE</scope>
    <source>
        <strain evidence="2">MUM 19.33</strain>
    </source>
</reference>
<dbReference type="RefSeq" id="XP_051364809.1">
    <property type="nucleotide sequence ID" value="XM_051503868.1"/>
</dbReference>
<keyword evidence="1" id="KW-0732">Signal</keyword>
<dbReference type="AlphaFoldDB" id="A0A9P9Y6G7"/>
<evidence type="ECO:0000313" key="2">
    <source>
        <dbReference type="EMBL" id="KAI6783953.1"/>
    </source>
</evidence>
<dbReference type="GeneID" id="75828346"/>
<organism evidence="2 3">
    <name type="scientific">Emericellopsis cladophorae</name>
    <dbReference type="NCBI Taxonomy" id="2686198"/>
    <lineage>
        <taxon>Eukaryota</taxon>
        <taxon>Fungi</taxon>
        <taxon>Dikarya</taxon>
        <taxon>Ascomycota</taxon>
        <taxon>Pezizomycotina</taxon>
        <taxon>Sordariomycetes</taxon>
        <taxon>Hypocreomycetidae</taxon>
        <taxon>Hypocreales</taxon>
        <taxon>Bionectriaceae</taxon>
        <taxon>Emericellopsis</taxon>
    </lineage>
</organism>